<dbReference type="EMBL" id="CM042028">
    <property type="protein sequence ID" value="KAI3797766.1"/>
    <property type="molecule type" value="Genomic_DNA"/>
</dbReference>
<sequence length="304" mass="33128">MMSKGKSIAHESESNRLRKKQKIGAEGLDENILNLLSEASRNEISLLKSQYLALKEREYEVAMLKKMVLSQNIMIEALKKTEVKLNGVSDIGCSGGSSDVKDVQGSLGAKDNIVLEIVDEEDEDTDDDGVDNPNDRQGHGESGEGDESGASGEGEMEGQGGAGGDSGGGIGGDKGGDDGGNSRKGTTESDYSDLDGSDDDDIDEDEVVFYSDGDKQVYETVEGEVLKDDETVEDSDIDKFGWVFDSMNIFMFDNYDLQTLYGSPIRIGARNATREEEALYMRVVTRPLNMRKEELDLRKKLGDT</sequence>
<reference evidence="1 2" key="2">
    <citation type="journal article" date="2022" name="Mol. Ecol. Resour.">
        <title>The genomes of chicory, endive, great burdock and yacon provide insights into Asteraceae paleo-polyploidization history and plant inulin production.</title>
        <authorList>
            <person name="Fan W."/>
            <person name="Wang S."/>
            <person name="Wang H."/>
            <person name="Wang A."/>
            <person name="Jiang F."/>
            <person name="Liu H."/>
            <person name="Zhao H."/>
            <person name="Xu D."/>
            <person name="Zhang Y."/>
        </authorList>
    </citation>
    <scope>NUCLEOTIDE SEQUENCE [LARGE SCALE GENOMIC DNA]</scope>
    <source>
        <strain evidence="2">cv. Yunnan</strain>
        <tissue evidence="1">Leaves</tissue>
    </source>
</reference>
<dbReference type="Proteomes" id="UP001056120">
    <property type="component" value="Linkage Group LG11"/>
</dbReference>
<evidence type="ECO:0000313" key="1">
    <source>
        <dbReference type="EMBL" id="KAI3797766.1"/>
    </source>
</evidence>
<name>A0ACB9HQK3_9ASTR</name>
<accession>A0ACB9HQK3</accession>
<protein>
    <submittedName>
        <fullName evidence="1">Uncharacterized protein</fullName>
    </submittedName>
</protein>
<proteinExistence type="predicted"/>
<organism evidence="1 2">
    <name type="scientific">Smallanthus sonchifolius</name>
    <dbReference type="NCBI Taxonomy" id="185202"/>
    <lineage>
        <taxon>Eukaryota</taxon>
        <taxon>Viridiplantae</taxon>
        <taxon>Streptophyta</taxon>
        <taxon>Embryophyta</taxon>
        <taxon>Tracheophyta</taxon>
        <taxon>Spermatophyta</taxon>
        <taxon>Magnoliopsida</taxon>
        <taxon>eudicotyledons</taxon>
        <taxon>Gunneridae</taxon>
        <taxon>Pentapetalae</taxon>
        <taxon>asterids</taxon>
        <taxon>campanulids</taxon>
        <taxon>Asterales</taxon>
        <taxon>Asteraceae</taxon>
        <taxon>Asteroideae</taxon>
        <taxon>Heliantheae alliance</taxon>
        <taxon>Millerieae</taxon>
        <taxon>Smallanthus</taxon>
    </lineage>
</organism>
<gene>
    <name evidence="1" type="ORF">L1987_33029</name>
</gene>
<evidence type="ECO:0000313" key="2">
    <source>
        <dbReference type="Proteomes" id="UP001056120"/>
    </source>
</evidence>
<comment type="caution">
    <text evidence="1">The sequence shown here is derived from an EMBL/GenBank/DDBJ whole genome shotgun (WGS) entry which is preliminary data.</text>
</comment>
<keyword evidence="2" id="KW-1185">Reference proteome</keyword>
<reference evidence="2" key="1">
    <citation type="journal article" date="2022" name="Mol. Ecol. Resour.">
        <title>The genomes of chicory, endive, great burdock and yacon provide insights into Asteraceae palaeo-polyploidization history and plant inulin production.</title>
        <authorList>
            <person name="Fan W."/>
            <person name="Wang S."/>
            <person name="Wang H."/>
            <person name="Wang A."/>
            <person name="Jiang F."/>
            <person name="Liu H."/>
            <person name="Zhao H."/>
            <person name="Xu D."/>
            <person name="Zhang Y."/>
        </authorList>
    </citation>
    <scope>NUCLEOTIDE SEQUENCE [LARGE SCALE GENOMIC DNA]</scope>
    <source>
        <strain evidence="2">cv. Yunnan</strain>
    </source>
</reference>